<dbReference type="OrthoDB" id="10578713at2759"/>
<dbReference type="AlphaFoldDB" id="L2GME2"/>
<protein>
    <submittedName>
        <fullName evidence="2">Uncharacterized protein</fullName>
    </submittedName>
</protein>
<feature type="region of interest" description="Disordered" evidence="1">
    <location>
        <begin position="1"/>
        <end position="20"/>
    </location>
</feature>
<keyword evidence="3" id="KW-1185">Reference proteome</keyword>
<dbReference type="Proteomes" id="UP000011082">
    <property type="component" value="Unassembled WGS sequence"/>
</dbReference>
<sequence length="114" mass="13282">VPSLQKEELEKKEAPRELEEDSGIRRIEIQGITVSVYDGLVIDVDDLHSEFARLFVNRKLESIEDQINMLWDYDSRPCDFCGQYFTKPMLETPMARIKMQDFALACHETCIPKN</sequence>
<proteinExistence type="predicted"/>
<gene>
    <name evidence="2" type="ORF">VICG_00863</name>
</gene>
<dbReference type="InParanoid" id="L2GME2"/>
<evidence type="ECO:0000313" key="3">
    <source>
        <dbReference type="Proteomes" id="UP000011082"/>
    </source>
</evidence>
<evidence type="ECO:0000256" key="1">
    <source>
        <dbReference type="SAM" id="MobiDB-lite"/>
    </source>
</evidence>
<dbReference type="GeneID" id="19881577"/>
<accession>L2GME2</accession>
<feature type="non-terminal residue" evidence="2">
    <location>
        <position position="1"/>
    </location>
</feature>
<dbReference type="RefSeq" id="XP_007604312.1">
    <property type="nucleotide sequence ID" value="XM_007604250.1"/>
</dbReference>
<dbReference type="VEuPathDB" id="MicrosporidiaDB:VICG_00863"/>
<reference evidence="3" key="1">
    <citation type="submission" date="2011-05" db="EMBL/GenBank/DDBJ databases">
        <title>The genome sequence of Vittaforma corneae strain ATCC 50505.</title>
        <authorList>
            <consortium name="The Broad Institute Genome Sequencing Platform"/>
            <person name="Cuomo C."/>
            <person name="Didier E."/>
            <person name="Bowers L."/>
            <person name="Young S.K."/>
            <person name="Zeng Q."/>
            <person name="Gargeya S."/>
            <person name="Fitzgerald M."/>
            <person name="Haas B."/>
            <person name="Abouelleil A."/>
            <person name="Alvarado L."/>
            <person name="Arachchi H.M."/>
            <person name="Berlin A."/>
            <person name="Chapman S.B."/>
            <person name="Gearin G."/>
            <person name="Goldberg J."/>
            <person name="Griggs A."/>
            <person name="Gujja S."/>
            <person name="Hansen M."/>
            <person name="Heiman D."/>
            <person name="Howarth C."/>
            <person name="Larimer J."/>
            <person name="Lui A."/>
            <person name="MacDonald P.J.P."/>
            <person name="McCowen C."/>
            <person name="Montmayeur A."/>
            <person name="Murphy C."/>
            <person name="Neiman D."/>
            <person name="Pearson M."/>
            <person name="Priest M."/>
            <person name="Roberts A."/>
            <person name="Saif S."/>
            <person name="Shea T."/>
            <person name="Sisk P."/>
            <person name="Stolte C."/>
            <person name="Sykes S."/>
            <person name="Wortman J."/>
            <person name="Nusbaum C."/>
            <person name="Birren B."/>
        </authorList>
    </citation>
    <scope>NUCLEOTIDE SEQUENCE [LARGE SCALE GENOMIC DNA]</scope>
    <source>
        <strain evidence="3">ATCC 50505</strain>
    </source>
</reference>
<dbReference type="HOGENOM" id="CLU_2127119_0_0_1"/>
<organism evidence="2 3">
    <name type="scientific">Vittaforma corneae (strain ATCC 50505)</name>
    <name type="common">Microsporidian parasite</name>
    <name type="synonym">Nosema corneum</name>
    <dbReference type="NCBI Taxonomy" id="993615"/>
    <lineage>
        <taxon>Eukaryota</taxon>
        <taxon>Fungi</taxon>
        <taxon>Fungi incertae sedis</taxon>
        <taxon>Microsporidia</taxon>
        <taxon>Nosematidae</taxon>
        <taxon>Vittaforma</taxon>
    </lineage>
</organism>
<dbReference type="EMBL" id="JH370135">
    <property type="protein sequence ID" value="ELA42016.1"/>
    <property type="molecule type" value="Genomic_DNA"/>
</dbReference>
<evidence type="ECO:0000313" key="2">
    <source>
        <dbReference type="EMBL" id="ELA42016.1"/>
    </source>
</evidence>
<name>L2GME2_VITCO</name>